<comment type="caution">
    <text evidence="2">The sequence shown here is derived from an EMBL/GenBank/DDBJ whole genome shotgun (WGS) entry which is preliminary data.</text>
</comment>
<dbReference type="OrthoDB" id="2745718at2759"/>
<feature type="compositionally biased region" description="Pro residues" evidence="1">
    <location>
        <begin position="674"/>
        <end position="684"/>
    </location>
</feature>
<feature type="compositionally biased region" description="Basic residues" evidence="1">
    <location>
        <begin position="450"/>
        <end position="459"/>
    </location>
</feature>
<name>A0A5N5QDT2_9AGAM</name>
<dbReference type="AlphaFoldDB" id="A0A5N5QDT2"/>
<feature type="compositionally biased region" description="Low complexity" evidence="1">
    <location>
        <begin position="363"/>
        <end position="376"/>
    </location>
</feature>
<reference evidence="2 3" key="1">
    <citation type="journal article" date="2019" name="Fungal Biol. Biotechnol.">
        <title>Draft genome sequence of fastidious pathogen Ceratobasidium theobromae, which causes vascular-streak dieback in Theobroma cacao.</title>
        <authorList>
            <person name="Ali S.S."/>
            <person name="Asman A."/>
            <person name="Shao J."/>
            <person name="Firmansyah A.P."/>
            <person name="Susilo A.W."/>
            <person name="Rosmana A."/>
            <person name="McMahon P."/>
            <person name="Junaid M."/>
            <person name="Guest D."/>
            <person name="Kheng T.Y."/>
            <person name="Meinhardt L.W."/>
            <person name="Bailey B.A."/>
        </authorList>
    </citation>
    <scope>NUCLEOTIDE SEQUENCE [LARGE SCALE GENOMIC DNA]</scope>
    <source>
        <strain evidence="2 3">CT2</strain>
    </source>
</reference>
<sequence>MRCGFIYWSVYRCKISFAVDKKIKHVIDNTARIQYPIELFATGHVDGGAGNPLSTADRLARLRDIDRGWRTLEWKSHQYYPWNGDCPNYELAGGVFARGRSTLPDAGQFELDDFHHFTAAIDVIVFPTRDENKEAPGWSHEQVGILVHDFTIAPEEDLVVLVGHRHEGAVDDPIPIHLRTLSSNKPHPMATLPALFAHPQPPDVFISDFTIQIYDSLLGILFWGSHAFHLMIWDWCSGEIIVDYPAPAGIHFDDFSFLSGSSFLIPSSSAAGAALRIYSFAHLLPPSDPAYEPIYKGPNMERPFADYPIGRAPHHLEFDNSGRRVAPACWTPMRPGLTVRSFHMGTHIFCVSHLGEQQRGESHASSGSSASADWSSTPGAGPSTLPHPSYEPPPVAPAGLSGLSRRPLLRSLLRFPKPKREWNVGIMTCRVDPLPRFEMRRPRQKEISSKRHGKDKGKHRVDDMEAEDPEGEADGEDEEETRFAPSRPFHADPDRAIIALSSGLVPVRSGVFAGVVYLDEGSLAWEEGDRSDGDEQSSEIPKTESPDSVVEPSEARGESYTAPIAPPSSSQGSSSTQIPPSGDPQPTGTLIPWIDLHMPPSSIPIPTEPPLMSVFDHSSESSGHEPIQIQIHDATIGEEGGGLAAAAAAYSHGATHAQTNGGLLPDGGNGTAPPAVPTPAPPPLQVLDDDPQADDVDRLYFSLFVHCRALRQFAGPEVSRADPNIRLCTHRPRIYEWDDWAPPIARLLTRMPMPAWACISHGQRFATLGFVGPGSSDPEGADQATPTSTNIDNAHTLIIDPVNANGTLQFPNQDPNWFVDGGPSGANVKRPVRVLDFNPYGVRREKGKEVVGGNRTRIVDEPSILPAGKYWESDVRSALPYREVVTREELLLSGVMIDGERVLGMKSDERGNVSEMHVMQV</sequence>
<protein>
    <submittedName>
        <fullName evidence="2">Uncharacterized protein</fullName>
    </submittedName>
</protein>
<evidence type="ECO:0000313" key="3">
    <source>
        <dbReference type="Proteomes" id="UP000383932"/>
    </source>
</evidence>
<feature type="compositionally biased region" description="Acidic residues" evidence="1">
    <location>
        <begin position="464"/>
        <end position="480"/>
    </location>
</feature>
<feature type="region of interest" description="Disordered" evidence="1">
    <location>
        <begin position="526"/>
        <end position="604"/>
    </location>
</feature>
<feature type="region of interest" description="Disordered" evidence="1">
    <location>
        <begin position="657"/>
        <end position="686"/>
    </location>
</feature>
<gene>
    <name evidence="2" type="ORF">CTheo_7069</name>
</gene>
<dbReference type="EMBL" id="SSOP01000263">
    <property type="protein sequence ID" value="KAB5589487.1"/>
    <property type="molecule type" value="Genomic_DNA"/>
</dbReference>
<proteinExistence type="predicted"/>
<dbReference type="Proteomes" id="UP000383932">
    <property type="component" value="Unassembled WGS sequence"/>
</dbReference>
<feature type="compositionally biased region" description="Low complexity" evidence="1">
    <location>
        <begin position="567"/>
        <end position="580"/>
    </location>
</feature>
<evidence type="ECO:0000256" key="1">
    <source>
        <dbReference type="SAM" id="MobiDB-lite"/>
    </source>
</evidence>
<keyword evidence="3" id="KW-1185">Reference proteome</keyword>
<feature type="region of interest" description="Disordered" evidence="1">
    <location>
        <begin position="360"/>
        <end position="402"/>
    </location>
</feature>
<evidence type="ECO:0000313" key="2">
    <source>
        <dbReference type="EMBL" id="KAB5589487.1"/>
    </source>
</evidence>
<organism evidence="2 3">
    <name type="scientific">Ceratobasidium theobromae</name>
    <dbReference type="NCBI Taxonomy" id="1582974"/>
    <lineage>
        <taxon>Eukaryota</taxon>
        <taxon>Fungi</taxon>
        <taxon>Dikarya</taxon>
        <taxon>Basidiomycota</taxon>
        <taxon>Agaricomycotina</taxon>
        <taxon>Agaricomycetes</taxon>
        <taxon>Cantharellales</taxon>
        <taxon>Ceratobasidiaceae</taxon>
        <taxon>Ceratobasidium</taxon>
    </lineage>
</organism>
<feature type="region of interest" description="Disordered" evidence="1">
    <location>
        <begin position="437"/>
        <end position="490"/>
    </location>
</feature>
<feature type="compositionally biased region" description="Basic and acidic residues" evidence="1">
    <location>
        <begin position="437"/>
        <end position="449"/>
    </location>
</feature>
<accession>A0A5N5QDT2</accession>